<keyword evidence="8" id="KW-0472">Membrane</keyword>
<dbReference type="PANTHER" id="PTHR24305">
    <property type="entry name" value="CYTOCHROME P450"/>
    <property type="match status" value="1"/>
</dbReference>
<dbReference type="GO" id="GO:0004497">
    <property type="term" value="F:monooxygenase activity"/>
    <property type="evidence" value="ECO:0007669"/>
    <property type="project" value="UniProtKB-KW"/>
</dbReference>
<dbReference type="InterPro" id="IPR002401">
    <property type="entry name" value="Cyt_P450_E_grp-I"/>
</dbReference>
<evidence type="ECO:0000256" key="8">
    <source>
        <dbReference type="SAM" id="Phobius"/>
    </source>
</evidence>
<dbReference type="VEuPathDB" id="FungiDB:SI65_06723"/>
<dbReference type="EMBL" id="JXNT01000007">
    <property type="protein sequence ID" value="ODM17935.1"/>
    <property type="molecule type" value="Genomic_DNA"/>
</dbReference>
<feature type="binding site" description="axial binding residue" evidence="6">
    <location>
        <position position="451"/>
    </location>
    <ligand>
        <name>heme</name>
        <dbReference type="ChEBI" id="CHEBI:30413"/>
    </ligand>
    <ligandPart>
        <name>Fe</name>
        <dbReference type="ChEBI" id="CHEBI:18248"/>
    </ligandPart>
</feature>
<dbReference type="GO" id="GO:0005506">
    <property type="term" value="F:iron ion binding"/>
    <property type="evidence" value="ECO:0007669"/>
    <property type="project" value="InterPro"/>
</dbReference>
<dbReference type="Proteomes" id="UP000094569">
    <property type="component" value="Unassembled WGS sequence"/>
</dbReference>
<comment type="cofactor">
    <cofactor evidence="1 6">
        <name>heme</name>
        <dbReference type="ChEBI" id="CHEBI:30413"/>
    </cofactor>
</comment>
<organism evidence="9 10">
    <name type="scientific">Aspergillus cristatus</name>
    <name type="common">Chinese Fuzhuan brick tea-fermentation fungus</name>
    <name type="synonym">Eurotium cristatum</name>
    <dbReference type="NCBI Taxonomy" id="573508"/>
    <lineage>
        <taxon>Eukaryota</taxon>
        <taxon>Fungi</taxon>
        <taxon>Dikarya</taxon>
        <taxon>Ascomycota</taxon>
        <taxon>Pezizomycotina</taxon>
        <taxon>Eurotiomycetes</taxon>
        <taxon>Eurotiomycetidae</taxon>
        <taxon>Eurotiales</taxon>
        <taxon>Aspergillaceae</taxon>
        <taxon>Aspergillus</taxon>
        <taxon>Aspergillus subgen. Aspergillus</taxon>
    </lineage>
</organism>
<evidence type="ECO:0000256" key="1">
    <source>
        <dbReference type="ARBA" id="ARBA00001971"/>
    </source>
</evidence>
<keyword evidence="6 7" id="KW-0349">Heme</keyword>
<accession>A0A1E3BAF3</accession>
<name>A0A1E3BAF3_ASPCR</name>
<protein>
    <submittedName>
        <fullName evidence="9">Uncharacterized protein</fullName>
    </submittedName>
</protein>
<keyword evidence="7" id="KW-0503">Monooxygenase</keyword>
<dbReference type="STRING" id="573508.A0A1E3BAF3"/>
<keyword evidence="8" id="KW-1133">Transmembrane helix</keyword>
<evidence type="ECO:0000256" key="3">
    <source>
        <dbReference type="ARBA" id="ARBA00022723"/>
    </source>
</evidence>
<evidence type="ECO:0000256" key="4">
    <source>
        <dbReference type="ARBA" id="ARBA00023002"/>
    </source>
</evidence>
<gene>
    <name evidence="9" type="ORF">SI65_06723</name>
</gene>
<keyword evidence="8" id="KW-0812">Transmembrane</keyword>
<dbReference type="PANTHER" id="PTHR24305:SF180">
    <property type="entry name" value="P450, PUTATIVE (EUROFUNG)-RELATED"/>
    <property type="match status" value="1"/>
</dbReference>
<comment type="similarity">
    <text evidence="2 7">Belongs to the cytochrome P450 family.</text>
</comment>
<dbReference type="AlphaFoldDB" id="A0A1E3BAF3"/>
<keyword evidence="3 6" id="KW-0479">Metal-binding</keyword>
<dbReference type="Pfam" id="PF00067">
    <property type="entry name" value="p450"/>
    <property type="match status" value="1"/>
</dbReference>
<evidence type="ECO:0000313" key="9">
    <source>
        <dbReference type="EMBL" id="ODM17935.1"/>
    </source>
</evidence>
<reference evidence="9 10" key="1">
    <citation type="journal article" date="2016" name="BMC Genomics">
        <title>Comparative genomic and transcriptomic analyses of the Fuzhuan brick tea-fermentation fungus Aspergillus cristatus.</title>
        <authorList>
            <person name="Ge Y."/>
            <person name="Wang Y."/>
            <person name="Liu Y."/>
            <person name="Tan Y."/>
            <person name="Ren X."/>
            <person name="Zhang X."/>
            <person name="Hyde K.D."/>
            <person name="Liu Y."/>
            <person name="Liu Z."/>
        </authorList>
    </citation>
    <scope>NUCLEOTIDE SEQUENCE [LARGE SCALE GENOMIC DNA]</scope>
    <source>
        <strain evidence="9 10">GZAAS20.1005</strain>
    </source>
</reference>
<evidence type="ECO:0000256" key="2">
    <source>
        <dbReference type="ARBA" id="ARBA00010617"/>
    </source>
</evidence>
<dbReference type="InterPro" id="IPR036396">
    <property type="entry name" value="Cyt_P450_sf"/>
</dbReference>
<dbReference type="SUPFAM" id="SSF48264">
    <property type="entry name" value="Cytochrome P450"/>
    <property type="match status" value="1"/>
</dbReference>
<dbReference type="CDD" id="cd11060">
    <property type="entry name" value="CYP57A1-like"/>
    <property type="match status" value="1"/>
</dbReference>
<dbReference type="GO" id="GO:0020037">
    <property type="term" value="F:heme binding"/>
    <property type="evidence" value="ECO:0007669"/>
    <property type="project" value="InterPro"/>
</dbReference>
<evidence type="ECO:0000256" key="7">
    <source>
        <dbReference type="RuleBase" id="RU000461"/>
    </source>
</evidence>
<dbReference type="PRINTS" id="PR00463">
    <property type="entry name" value="EP450I"/>
</dbReference>
<dbReference type="GO" id="GO:0016705">
    <property type="term" value="F:oxidoreductase activity, acting on paired donors, with incorporation or reduction of molecular oxygen"/>
    <property type="evidence" value="ECO:0007669"/>
    <property type="project" value="InterPro"/>
</dbReference>
<keyword evidence="10" id="KW-1185">Reference proteome</keyword>
<dbReference type="InterPro" id="IPR001128">
    <property type="entry name" value="Cyt_P450"/>
</dbReference>
<dbReference type="Gene3D" id="1.10.630.10">
    <property type="entry name" value="Cytochrome P450"/>
    <property type="match status" value="1"/>
</dbReference>
<proteinExistence type="inferred from homology"/>
<feature type="transmembrane region" description="Helical" evidence="8">
    <location>
        <begin position="7"/>
        <end position="28"/>
    </location>
</feature>
<dbReference type="InterPro" id="IPR017972">
    <property type="entry name" value="Cyt_P450_CS"/>
</dbReference>
<keyword evidence="4 7" id="KW-0560">Oxidoreductase</keyword>
<evidence type="ECO:0000313" key="10">
    <source>
        <dbReference type="Proteomes" id="UP000094569"/>
    </source>
</evidence>
<comment type="caution">
    <text evidence="9">The sequence shown here is derived from an EMBL/GenBank/DDBJ whole genome shotgun (WGS) entry which is preliminary data.</text>
</comment>
<dbReference type="InterPro" id="IPR050121">
    <property type="entry name" value="Cytochrome_P450_monoxygenase"/>
</dbReference>
<dbReference type="PRINTS" id="PR00385">
    <property type="entry name" value="P450"/>
</dbReference>
<keyword evidence="5 6" id="KW-0408">Iron</keyword>
<sequence length="625" mass="70543">MTAVAETFISIAWGVLSIATSLYLLSYFNSPLRDFPGPILAGLTNLWRFLDVFYGRPDKTQLALHRKYGSAVRIGPNVISLSDPSLISKVYTTKGAWRKSDFYTVNDARVHGMRVPNIFSSTDEKWHSMALRPIRQAYSMTQVLDMEPQIEATIDLLCEKLDERFVRTGISCNIADYLLYAAWDAMGQATFSGTLGMLEKGYDPTKIIQTTRNNIDYFACFSQIPKVDDVLGKNKIVEAVSPSGIGWAVKYIQDMYVERSKESQATSRPVDFMGRVLQAQKKFPEIVDNAMATIYLLSNVLAGSDTTATAMCSAIYYALKHPSVYRKLREELDSANLSFPVKWKDLQHLSYFTAVMREAKRIHPGVGMLMERVVPAGGLCLPDGRFVPEGTIVGMNPWVINRDADTFGLDADQFIPERWLKLSDEADEEHQARVARMQRAFLTFGAGPRSCIGRNFSEMESDKIVATLFAKYEMELADPKDTWNVTSLWFVRQDNIVVNLKKTEPVEADTELEGIAENNAVSGTCTGPYPDEVFRFDEEFELFRDSWPDCETVRDLAIIAELDEHQEACLEKLVSGTTSSSFQDQMVELAVSYVRSIRAKVPDWPDWSMIPRIHSEEDDDDAEEI</sequence>
<dbReference type="OrthoDB" id="3934656at2759"/>
<dbReference type="PROSITE" id="PS00086">
    <property type="entry name" value="CYTOCHROME_P450"/>
    <property type="match status" value="1"/>
</dbReference>
<evidence type="ECO:0000256" key="5">
    <source>
        <dbReference type="ARBA" id="ARBA00023004"/>
    </source>
</evidence>
<evidence type="ECO:0000256" key="6">
    <source>
        <dbReference type="PIRSR" id="PIRSR602401-1"/>
    </source>
</evidence>